<name>A0AAW0V6E6_SCYPA</name>
<accession>A0AAW0V6E6</accession>
<gene>
    <name evidence="2" type="ORF">O3P69_002361</name>
</gene>
<evidence type="ECO:0000313" key="2">
    <source>
        <dbReference type="EMBL" id="KAK8407761.1"/>
    </source>
</evidence>
<reference evidence="2 3" key="1">
    <citation type="submission" date="2023-03" db="EMBL/GenBank/DDBJ databases">
        <title>High-quality genome of Scylla paramamosain provides insights in environmental adaptation.</title>
        <authorList>
            <person name="Zhang L."/>
        </authorList>
    </citation>
    <scope>NUCLEOTIDE SEQUENCE [LARGE SCALE GENOMIC DNA]</scope>
    <source>
        <strain evidence="2">LZ_2023a</strain>
        <tissue evidence="2">Muscle</tissue>
    </source>
</reference>
<protein>
    <recommendedName>
        <fullName evidence="4">Secreted protein</fullName>
    </recommendedName>
</protein>
<comment type="caution">
    <text evidence="2">The sequence shown here is derived from an EMBL/GenBank/DDBJ whole genome shotgun (WGS) entry which is preliminary data.</text>
</comment>
<proteinExistence type="predicted"/>
<sequence>MLPVRQSARHLILVGTNCVKTVSGKLERTSSAFCPLLLLAAQMCWTKYSTKTDVTRRSGYNGREEGRRTRPARQSSVMYGEK</sequence>
<evidence type="ECO:0000313" key="3">
    <source>
        <dbReference type="Proteomes" id="UP001487740"/>
    </source>
</evidence>
<dbReference type="AlphaFoldDB" id="A0AAW0V6E6"/>
<dbReference type="Proteomes" id="UP001487740">
    <property type="component" value="Unassembled WGS sequence"/>
</dbReference>
<feature type="region of interest" description="Disordered" evidence="1">
    <location>
        <begin position="52"/>
        <end position="82"/>
    </location>
</feature>
<evidence type="ECO:0008006" key="4">
    <source>
        <dbReference type="Google" id="ProtNLM"/>
    </source>
</evidence>
<keyword evidence="3" id="KW-1185">Reference proteome</keyword>
<organism evidence="2 3">
    <name type="scientific">Scylla paramamosain</name>
    <name type="common">Mud crab</name>
    <dbReference type="NCBI Taxonomy" id="85552"/>
    <lineage>
        <taxon>Eukaryota</taxon>
        <taxon>Metazoa</taxon>
        <taxon>Ecdysozoa</taxon>
        <taxon>Arthropoda</taxon>
        <taxon>Crustacea</taxon>
        <taxon>Multicrustacea</taxon>
        <taxon>Malacostraca</taxon>
        <taxon>Eumalacostraca</taxon>
        <taxon>Eucarida</taxon>
        <taxon>Decapoda</taxon>
        <taxon>Pleocyemata</taxon>
        <taxon>Brachyura</taxon>
        <taxon>Eubrachyura</taxon>
        <taxon>Portunoidea</taxon>
        <taxon>Portunidae</taxon>
        <taxon>Portuninae</taxon>
        <taxon>Scylla</taxon>
    </lineage>
</organism>
<dbReference type="EMBL" id="JARAKH010000001">
    <property type="protein sequence ID" value="KAK8407761.1"/>
    <property type="molecule type" value="Genomic_DNA"/>
</dbReference>
<evidence type="ECO:0000256" key="1">
    <source>
        <dbReference type="SAM" id="MobiDB-lite"/>
    </source>
</evidence>
<feature type="compositionally biased region" description="Polar residues" evidence="1">
    <location>
        <begin position="72"/>
        <end position="82"/>
    </location>
</feature>